<dbReference type="PROSITE" id="PS50089">
    <property type="entry name" value="ZF_RING_2"/>
    <property type="match status" value="1"/>
</dbReference>
<keyword evidence="1" id="KW-0479">Metal-binding</keyword>
<evidence type="ECO:0000313" key="5">
    <source>
        <dbReference type="EMBL" id="KAI5964486.1"/>
    </source>
</evidence>
<feature type="compositionally biased region" description="Polar residues" evidence="2">
    <location>
        <begin position="470"/>
        <end position="490"/>
    </location>
</feature>
<dbReference type="SMART" id="SM00184">
    <property type="entry name" value="RING"/>
    <property type="match status" value="1"/>
</dbReference>
<dbReference type="InterPro" id="IPR013083">
    <property type="entry name" value="Znf_RING/FYVE/PHD"/>
</dbReference>
<dbReference type="GO" id="GO:0008270">
    <property type="term" value="F:zinc ion binding"/>
    <property type="evidence" value="ECO:0007669"/>
    <property type="project" value="UniProtKB-KW"/>
</dbReference>
<dbReference type="EMBL" id="JAIHNG010000047">
    <property type="protein sequence ID" value="KAI5964486.1"/>
    <property type="molecule type" value="Genomic_DNA"/>
</dbReference>
<evidence type="ECO:0000313" key="6">
    <source>
        <dbReference type="Proteomes" id="UP001204833"/>
    </source>
</evidence>
<accession>A0AAD5BHX3</accession>
<dbReference type="GO" id="GO:0061630">
    <property type="term" value="F:ubiquitin protein ligase activity"/>
    <property type="evidence" value="ECO:0007669"/>
    <property type="project" value="TreeGrafter"/>
</dbReference>
<feature type="domain" description="RING-type" evidence="4">
    <location>
        <begin position="279"/>
        <end position="321"/>
    </location>
</feature>
<proteinExistence type="predicted"/>
<dbReference type="Pfam" id="PF13639">
    <property type="entry name" value="zf-RING_2"/>
    <property type="match status" value="1"/>
</dbReference>
<dbReference type="SUPFAM" id="SSF57850">
    <property type="entry name" value="RING/U-box"/>
    <property type="match status" value="1"/>
</dbReference>
<comment type="caution">
    <text evidence="5">The sequence shown here is derived from an EMBL/GenBank/DDBJ whole genome shotgun (WGS) entry which is preliminary data.</text>
</comment>
<dbReference type="CDD" id="cd16473">
    <property type="entry name" value="RING-H2_RNF103"/>
    <property type="match status" value="1"/>
</dbReference>
<feature type="region of interest" description="Disordered" evidence="2">
    <location>
        <begin position="332"/>
        <end position="377"/>
    </location>
</feature>
<feature type="region of interest" description="Disordered" evidence="2">
    <location>
        <begin position="469"/>
        <end position="490"/>
    </location>
</feature>
<dbReference type="GeneID" id="76149037"/>
<gene>
    <name evidence="5" type="ORF">KGF57_000978</name>
</gene>
<dbReference type="GO" id="GO:0006511">
    <property type="term" value="P:ubiquitin-dependent protein catabolic process"/>
    <property type="evidence" value="ECO:0007669"/>
    <property type="project" value="TreeGrafter"/>
</dbReference>
<reference evidence="5 6" key="1">
    <citation type="journal article" date="2022" name="DNA Res.">
        <title>Genome analysis of five recently described species of the CUG-Ser clade uncovers Candida theae as a new hybrid lineage with pathogenic potential in the Candida parapsilosis species complex.</title>
        <authorList>
            <person name="Mixao V."/>
            <person name="Del Olmo V."/>
            <person name="Hegedusova E."/>
            <person name="Saus E."/>
            <person name="Pryszcz L."/>
            <person name="Cillingova A."/>
            <person name="Nosek J."/>
            <person name="Gabaldon T."/>
        </authorList>
    </citation>
    <scope>NUCLEOTIDE SEQUENCE [LARGE SCALE GENOMIC DNA]</scope>
    <source>
        <strain evidence="5 6">CBS 12239</strain>
    </source>
</reference>
<keyword evidence="3" id="KW-0812">Transmembrane</keyword>
<evidence type="ECO:0000256" key="3">
    <source>
        <dbReference type="SAM" id="Phobius"/>
    </source>
</evidence>
<dbReference type="GO" id="GO:0005737">
    <property type="term" value="C:cytoplasm"/>
    <property type="evidence" value="ECO:0007669"/>
    <property type="project" value="TreeGrafter"/>
</dbReference>
<keyword evidence="6" id="KW-1185">Reference proteome</keyword>
<dbReference type="AlphaFoldDB" id="A0AAD5BHX3"/>
<evidence type="ECO:0000259" key="4">
    <source>
        <dbReference type="PROSITE" id="PS50089"/>
    </source>
</evidence>
<feature type="compositionally biased region" description="Acidic residues" evidence="2">
    <location>
        <begin position="367"/>
        <end position="377"/>
    </location>
</feature>
<dbReference type="InterPro" id="IPR001841">
    <property type="entry name" value="Znf_RING"/>
</dbReference>
<name>A0AAD5BHX3_9ASCO</name>
<keyword evidence="1" id="KW-0862">Zinc</keyword>
<organism evidence="5 6">
    <name type="scientific">Candida theae</name>
    <dbReference type="NCBI Taxonomy" id="1198502"/>
    <lineage>
        <taxon>Eukaryota</taxon>
        <taxon>Fungi</taxon>
        <taxon>Dikarya</taxon>
        <taxon>Ascomycota</taxon>
        <taxon>Saccharomycotina</taxon>
        <taxon>Pichiomycetes</taxon>
        <taxon>Debaryomycetaceae</taxon>
        <taxon>Candida/Lodderomyces clade</taxon>
        <taxon>Candida</taxon>
    </lineage>
</organism>
<protein>
    <recommendedName>
        <fullName evidence="4">RING-type domain-containing protein</fullName>
    </recommendedName>
</protein>
<dbReference type="Gene3D" id="3.30.40.10">
    <property type="entry name" value="Zinc/RING finger domain, C3HC4 (zinc finger)"/>
    <property type="match status" value="1"/>
</dbReference>
<keyword evidence="3" id="KW-1133">Transmembrane helix</keyword>
<dbReference type="Proteomes" id="UP001204833">
    <property type="component" value="Unassembled WGS sequence"/>
</dbReference>
<evidence type="ECO:0000256" key="1">
    <source>
        <dbReference type="PROSITE-ProRule" id="PRU00175"/>
    </source>
</evidence>
<keyword evidence="1" id="KW-0863">Zinc-finger</keyword>
<dbReference type="PANTHER" id="PTHR22765">
    <property type="entry name" value="RING FINGER AND PROTEASE ASSOCIATED DOMAIN-CONTAINING"/>
    <property type="match status" value="1"/>
</dbReference>
<dbReference type="PANTHER" id="PTHR22765:SF416">
    <property type="entry name" value="E3 UBIQUITIN-PROTEIN LIGASE GODZILLA"/>
    <property type="match status" value="1"/>
</dbReference>
<evidence type="ECO:0000256" key="2">
    <source>
        <dbReference type="SAM" id="MobiDB-lite"/>
    </source>
</evidence>
<keyword evidence="3" id="KW-0472">Membrane</keyword>
<feature type="transmembrane region" description="Helical" evidence="3">
    <location>
        <begin position="54"/>
        <end position="79"/>
    </location>
</feature>
<dbReference type="InterPro" id="IPR051826">
    <property type="entry name" value="E3_ubiquitin-ligase_domain"/>
</dbReference>
<dbReference type="RefSeq" id="XP_051610493.1">
    <property type="nucleotide sequence ID" value="XM_051755503.1"/>
</dbReference>
<sequence length="537" mass="60062">MASQTTTAPFASFELQPSSTQGTISNTAAASTSTGVDSSASDTLSFIGSAPSTVLFFVALAVGVFIALVFVFFTIRYFIRSKYGIAASPFGRRGPYVPSTFGNASGGANSHAFIHEFTREEIQEQLRFMRDHNQTRANIIEETLAFSEGRFRRGRRRHDRRRRRRRRFSKMKKLTAEEVEKLFPEKTYHDWLNGGKERDVAKRDGVLKEEVELEAVEALDKSVEETSVSSMHTAQEQHPDGIELTKVATNGDITTEDPKTCCRTEASSHIDPQFDSGSCAICIEELEDDDLVRGLICGHVFHAACLDPWLTTRRACCPLCKRDYLFKRDYQPENETHEPASGESGGRNDNTNAGTDLATVENGRTESDDDDDDDDGIESLDFEEIQRDPTLQAFLQDLIPTSERARLVLLDPQYAGISLEERAKQMAKKKYGRFFKVIVWKVLGIKRSDLFYWAVLTIASEHRRARQLEELQSSGSANVGTTTADGRLNQNNQVANDQHQLAEDTSSTSNHAYATAGQTEIDVAEATRRREVVDNRV</sequence>